<reference evidence="3" key="1">
    <citation type="submission" date="2022-11" db="UniProtKB">
        <authorList>
            <consortium name="WormBaseParasite"/>
        </authorList>
    </citation>
    <scope>IDENTIFICATION</scope>
</reference>
<evidence type="ECO:0000313" key="2">
    <source>
        <dbReference type="Proteomes" id="UP000887561"/>
    </source>
</evidence>
<feature type="compositionally biased region" description="Polar residues" evidence="1">
    <location>
        <begin position="35"/>
        <end position="47"/>
    </location>
</feature>
<name>A0A915LZB5_MELJA</name>
<accession>A0A915LZB5</accession>
<organism evidence="2 3">
    <name type="scientific">Meloidogyne javanica</name>
    <name type="common">Root-knot nematode worm</name>
    <dbReference type="NCBI Taxonomy" id="6303"/>
    <lineage>
        <taxon>Eukaryota</taxon>
        <taxon>Metazoa</taxon>
        <taxon>Ecdysozoa</taxon>
        <taxon>Nematoda</taxon>
        <taxon>Chromadorea</taxon>
        <taxon>Rhabditida</taxon>
        <taxon>Tylenchina</taxon>
        <taxon>Tylenchomorpha</taxon>
        <taxon>Tylenchoidea</taxon>
        <taxon>Meloidogynidae</taxon>
        <taxon>Meloidogyninae</taxon>
        <taxon>Meloidogyne</taxon>
        <taxon>Meloidogyne incognita group</taxon>
    </lineage>
</organism>
<protein>
    <submittedName>
        <fullName evidence="3">Uncharacterized protein</fullName>
    </submittedName>
</protein>
<evidence type="ECO:0000313" key="3">
    <source>
        <dbReference type="WBParaSite" id="scaffold20398_cov206.g19463"/>
    </source>
</evidence>
<keyword evidence="2" id="KW-1185">Reference proteome</keyword>
<feature type="compositionally biased region" description="Basic and acidic residues" evidence="1">
    <location>
        <begin position="52"/>
        <end position="64"/>
    </location>
</feature>
<feature type="region of interest" description="Disordered" evidence="1">
    <location>
        <begin position="1"/>
        <end position="156"/>
    </location>
</feature>
<dbReference type="WBParaSite" id="scaffold20398_cov206.g19463">
    <property type="protein sequence ID" value="scaffold20398_cov206.g19463"/>
    <property type="gene ID" value="scaffold20398_cov206.g19463"/>
</dbReference>
<dbReference type="AlphaFoldDB" id="A0A915LZB5"/>
<feature type="compositionally biased region" description="Polar residues" evidence="1">
    <location>
        <begin position="65"/>
        <end position="76"/>
    </location>
</feature>
<feature type="compositionally biased region" description="Basic and acidic residues" evidence="1">
    <location>
        <begin position="9"/>
        <end position="34"/>
    </location>
</feature>
<sequence>KTKPPPPAPREELKSPPRYKQDNKTPSLKPEKEQISTTQKPPDSNIPSAVDLSRKDEKKSKENSTQKSSVSSNVGLESNKKDDKKSQKRPASVLSAIGLESSRKDEKKDEQKSQKPPSTVLSAMGLAKKKDNMTQTTPPPSPTVLGAMGLKSSRKEQYNPRADKLFEVLFGKDYKQKETVANLTLIKNIIDSIELQYLKDFAR</sequence>
<dbReference type="Proteomes" id="UP000887561">
    <property type="component" value="Unplaced"/>
</dbReference>
<proteinExistence type="predicted"/>
<feature type="compositionally biased region" description="Basic and acidic residues" evidence="1">
    <location>
        <begin position="101"/>
        <end position="113"/>
    </location>
</feature>
<evidence type="ECO:0000256" key="1">
    <source>
        <dbReference type="SAM" id="MobiDB-lite"/>
    </source>
</evidence>